<dbReference type="Pfam" id="PF14701">
    <property type="entry name" value="hDGE_amylase"/>
    <property type="match status" value="1"/>
</dbReference>
<evidence type="ECO:0000256" key="4">
    <source>
        <dbReference type="ARBA" id="ARBA00023277"/>
    </source>
</evidence>
<dbReference type="HAMAP" id="MF_02124">
    <property type="entry name" value="GlgE"/>
    <property type="match status" value="1"/>
</dbReference>
<protein>
    <recommendedName>
        <fullName evidence="6">Alpha-1,4-glucan:maltose-1-phosphate maltosyltransferase</fullName>
        <shortName evidence="6">GMPMT</shortName>
        <ecNumber evidence="6">2.4.99.16</ecNumber>
    </recommendedName>
    <alternativeName>
        <fullName evidence="6">(1-&gt;4)-alpha-D-glucan:maltose-1-phosphate alpha-D-maltosyltransferase</fullName>
    </alternativeName>
</protein>
<keyword evidence="2 6" id="KW-0328">Glycosyltransferase</keyword>
<comment type="caution">
    <text evidence="8">The sequence shown here is derived from an EMBL/GenBank/DDBJ whole genome shotgun (WGS) entry which is preliminary data.</text>
</comment>
<dbReference type="Pfam" id="PF21702">
    <property type="entry name" value="GLGE_C"/>
    <property type="match status" value="1"/>
</dbReference>
<dbReference type="GO" id="GO:0004553">
    <property type="term" value="F:hydrolase activity, hydrolyzing O-glycosyl compounds"/>
    <property type="evidence" value="ECO:0007669"/>
    <property type="project" value="InterPro"/>
</dbReference>
<dbReference type="InterPro" id="IPR013783">
    <property type="entry name" value="Ig-like_fold"/>
</dbReference>
<feature type="binding site" evidence="6">
    <location>
        <position position="707"/>
    </location>
    <ligand>
        <name>alpha-maltose 1-phosphate</name>
        <dbReference type="ChEBI" id="CHEBI:63576"/>
    </ligand>
</feature>
<comment type="function">
    <text evidence="6">Maltosyltransferase that uses maltose 1-phosphate (M1P) as the sugar donor to elongate linear or branched alpha-(1-&gt;4)-glucans. Is involved in a branched alpha-glucan biosynthetic pathway from trehalose, together with TreS, Mak and GlgB.</text>
</comment>
<dbReference type="EMBL" id="BJYZ01000017">
    <property type="protein sequence ID" value="GEO39499.1"/>
    <property type="molecule type" value="Genomic_DNA"/>
</dbReference>
<evidence type="ECO:0000256" key="3">
    <source>
        <dbReference type="ARBA" id="ARBA00022679"/>
    </source>
</evidence>
<dbReference type="InterPro" id="IPR026585">
    <property type="entry name" value="GlgE"/>
</dbReference>
<feature type="domain" description="Glycosyl hydrolase family 13 catalytic" evidence="7">
    <location>
        <begin position="659"/>
        <end position="1003"/>
    </location>
</feature>
<dbReference type="CDD" id="cd11344">
    <property type="entry name" value="AmyAc_GlgE_like"/>
    <property type="match status" value="1"/>
</dbReference>
<dbReference type="Gene3D" id="2.60.40.10">
    <property type="entry name" value="Immunoglobulins"/>
    <property type="match status" value="1"/>
</dbReference>
<dbReference type="SMART" id="SM00642">
    <property type="entry name" value="Aamy"/>
    <property type="match status" value="1"/>
</dbReference>
<dbReference type="PANTHER" id="PTHR47786:SF2">
    <property type="entry name" value="GLYCOSYL HYDROLASE FAMILY 13 CATALYTIC DOMAIN-CONTAINING PROTEIN"/>
    <property type="match status" value="1"/>
</dbReference>
<dbReference type="RefSeq" id="WP_044427784.1">
    <property type="nucleotide sequence ID" value="NZ_BJYZ01000017.1"/>
</dbReference>
<evidence type="ECO:0000259" key="7">
    <source>
        <dbReference type="SMART" id="SM00642"/>
    </source>
</evidence>
<dbReference type="InterPro" id="IPR021828">
    <property type="entry name" value="GlgE_dom_N/S"/>
</dbReference>
<dbReference type="GO" id="GO:0030979">
    <property type="term" value="P:alpha-glucan biosynthetic process"/>
    <property type="evidence" value="ECO:0007669"/>
    <property type="project" value="UniProtKB-UniRule"/>
</dbReference>
<dbReference type="InterPro" id="IPR017853">
    <property type="entry name" value="GH"/>
</dbReference>
<feature type="binding site" evidence="6">
    <location>
        <position position="839"/>
    </location>
    <ligand>
        <name>alpha-maltose 1-phosphate</name>
        <dbReference type="ChEBI" id="CHEBI:63576"/>
    </ligand>
</feature>
<dbReference type="EC" id="2.4.99.16" evidence="6"/>
<reference evidence="8 9" key="1">
    <citation type="submission" date="2019-07" db="EMBL/GenBank/DDBJ databases">
        <title>Whole genome shotgun sequence of Skermanella aerolata NBRC 106429.</title>
        <authorList>
            <person name="Hosoyama A."/>
            <person name="Uohara A."/>
            <person name="Ohji S."/>
            <person name="Ichikawa N."/>
        </authorList>
    </citation>
    <scope>NUCLEOTIDE SEQUENCE [LARGE SCALE GENOMIC DNA]</scope>
    <source>
        <strain evidence="8 9">NBRC 106429</strain>
    </source>
</reference>
<dbReference type="Proteomes" id="UP000321523">
    <property type="component" value="Unassembled WGS sequence"/>
</dbReference>
<dbReference type="InterPro" id="IPR049171">
    <property type="entry name" value="GLGE_C"/>
</dbReference>
<evidence type="ECO:0000256" key="6">
    <source>
        <dbReference type="HAMAP-Rule" id="MF_02124"/>
    </source>
</evidence>
<dbReference type="AlphaFoldDB" id="A0A512DSP7"/>
<feature type="binding site" evidence="6">
    <location>
        <begin position="978"/>
        <end position="979"/>
    </location>
    <ligand>
        <name>alpha-maltose 1-phosphate</name>
        <dbReference type="ChEBI" id="CHEBI:63576"/>
    </ligand>
</feature>
<dbReference type="GO" id="GO:0016758">
    <property type="term" value="F:hexosyltransferase activity"/>
    <property type="evidence" value="ECO:0007669"/>
    <property type="project" value="UniProtKB-UniRule"/>
</dbReference>
<dbReference type="SUPFAM" id="SSF51445">
    <property type="entry name" value="(Trans)glycosidases"/>
    <property type="match status" value="2"/>
</dbReference>
<dbReference type="Gene3D" id="2.60.40.1180">
    <property type="entry name" value="Golgi alpha-mannosidase II"/>
    <property type="match status" value="1"/>
</dbReference>
<sequence>MTLGPRIYNLFPLLVGSVQDWSGHLARIAGMQFDWVFLNPIHYPGFSGSLYAVKDPYRLHDRFQGGASESPDDLIRGFCGRAEEHGMRVMLDLVVNHTAKDSVLAEQHPEWFRREADGTLYSPRAVDPVDPSKVTIWGDLAELDYENPDSRAGLVDYWRRYVQHYVGLGVKGFRCDAAYQVPAPVWRDLIDAAHDIDGEVEFYAETLGCTVEQVDALGDAGFDYLFNSAKWWDFQEPWLLDQYNQFRHIAPSVAFPESHDTERLAADVGSQDRERLAAILKMRYLFSACFSAGVMMPIGYEYGFTRKMDVVKSTPEDWEEPKVDISQFVADVNSMRAATPAFNVEGPQFRITAPHSPVVGLCRQGTGDVQDCAIVLINPDENRAHSIDPGPLLAETGGLFDGFRDVTPQCSPQLFRPGEPIVLAPLELRVFRGNPEANAKVSRGADSAERQQESRQLLETLAKDRIAIEGVYPELDGGRFAIKREVGDVLEVWADVFTDGHEKINACLRYRVQGDDKWREEPLAFFDNDRWVGNIPLTQNGRYFYTIIAWRDLFETWRSDFIKKQDAGQKLSLELIEGRELVERSAKQAAGADREVMETTLERLSRDSADEDLATRLLLSNDLHIAMRRSGERTNLSHYKTVLECFVDRTAARYAAWYEVFPRSMSDDVNRHGTFDDVIAKLPYVRDMGFDVLYFTPIHPIGKSFRKGKNNTLDAKEDDVGSPYAIGSPEGGHDALHSQLGTFEDFARMVSAARDHGLEIAIDFAIQCSQDHPWIKEHPEWFDWRPDGTIKYAENPPKKYQDIVNVHFYRGALPDIWYKLRDIVLFWCEKGVRIFRVDNPHTKPLPFWEWMIREVQDRYPDALFLAEAFTKPKMMKRLAKVGFTQSYSYFTWRNFKQEITDYLVELTMLEPKEYMRANFFANTPDINPPILQSGQPGVFKMRAVLAATLSSVYGLYSGYELCEGTPIPGREEYLNSEKYEIKAWDWDRPGNIRNYITRLNKIRRENPALHEYDNLRFYGAHDDNILYYGKMTKAKDNFILIAVNLDPNGAHGGTIEVPLWELGLPDSAHVEVEDLLTGGRFFWYGKFQQVHLDPQMNPCAIWRVIPPGIAQRT</sequence>
<evidence type="ECO:0000256" key="2">
    <source>
        <dbReference type="ARBA" id="ARBA00022676"/>
    </source>
</evidence>
<feature type="binding site" evidence="6">
    <location>
        <position position="802"/>
    </location>
    <ligand>
        <name>alpha-maltose 1-phosphate</name>
        <dbReference type="ChEBI" id="CHEBI:63576"/>
    </ligand>
</feature>
<gene>
    <name evidence="6" type="primary">glgE</name>
    <name evidence="8" type="ORF">SAE02_36470</name>
</gene>
<keyword evidence="9" id="KW-1185">Reference proteome</keyword>
<feature type="active site" description="Nucleophile" evidence="6">
    <location>
        <position position="838"/>
    </location>
</feature>
<comment type="catalytic activity">
    <reaction evidence="5 6">
        <text>alpha-maltose 1-phosphate + [(1-&gt;4)-alpha-D-glucosyl](n) = [(1-&gt;4)-alpha-D-glucosyl](n+2) + phosphate</text>
        <dbReference type="Rhea" id="RHEA:42692"/>
        <dbReference type="Rhea" id="RHEA-COMP:9584"/>
        <dbReference type="Rhea" id="RHEA-COMP:10183"/>
        <dbReference type="ChEBI" id="CHEBI:15444"/>
        <dbReference type="ChEBI" id="CHEBI:43474"/>
        <dbReference type="ChEBI" id="CHEBI:63576"/>
        <dbReference type="EC" id="2.4.99.16"/>
    </reaction>
</comment>
<dbReference type="Gene3D" id="1.20.58.80">
    <property type="entry name" value="Phosphotransferase system, lactose/cellobiose-type IIA subunit"/>
    <property type="match status" value="1"/>
</dbReference>
<feature type="site" description="Transition state stabilizer" evidence="6">
    <location>
        <position position="925"/>
    </location>
</feature>
<comment type="similarity">
    <text evidence="6">Belongs to the glycosyl hydrolase 13 family. GlgE subfamily.</text>
</comment>
<keyword evidence="3 6" id="KW-0808">Transferase</keyword>
<evidence type="ECO:0000313" key="9">
    <source>
        <dbReference type="Proteomes" id="UP000321523"/>
    </source>
</evidence>
<feature type="active site" description="Proton donor" evidence="6">
    <location>
        <position position="867"/>
    </location>
</feature>
<keyword evidence="4 6" id="KW-0119">Carbohydrate metabolism</keyword>
<comment type="subunit">
    <text evidence="1 6">Homodimer.</text>
</comment>
<dbReference type="InterPro" id="IPR006047">
    <property type="entry name" value="GH13_cat_dom"/>
</dbReference>
<feature type="binding site" evidence="6">
    <location>
        <position position="767"/>
    </location>
    <ligand>
        <name>alpha-maltose 1-phosphate</name>
        <dbReference type="ChEBI" id="CHEBI:63576"/>
    </ligand>
</feature>
<organism evidence="8 9">
    <name type="scientific">Skermanella aerolata</name>
    <dbReference type="NCBI Taxonomy" id="393310"/>
    <lineage>
        <taxon>Bacteria</taxon>
        <taxon>Pseudomonadati</taxon>
        <taxon>Pseudomonadota</taxon>
        <taxon>Alphaproteobacteria</taxon>
        <taxon>Rhodospirillales</taxon>
        <taxon>Azospirillaceae</taxon>
        <taxon>Skermanella</taxon>
    </lineage>
</organism>
<evidence type="ECO:0000256" key="5">
    <source>
        <dbReference type="ARBA" id="ARBA00048735"/>
    </source>
</evidence>
<name>A0A512DSP7_9PROT</name>
<dbReference type="Gene3D" id="3.20.20.80">
    <property type="entry name" value="Glycosidases"/>
    <property type="match status" value="2"/>
</dbReference>
<dbReference type="Pfam" id="PF00128">
    <property type="entry name" value="Alpha-amylase"/>
    <property type="match status" value="1"/>
</dbReference>
<dbReference type="PANTHER" id="PTHR47786">
    <property type="entry name" value="ALPHA-1,4-GLUCAN:MALTOSE-1-PHOSPHATE MALTOSYLTRANSFERASE"/>
    <property type="match status" value="1"/>
</dbReference>
<proteinExistence type="inferred from homology"/>
<dbReference type="InterPro" id="IPR013780">
    <property type="entry name" value="Glyco_hydro_b"/>
</dbReference>
<dbReference type="InterPro" id="IPR032792">
    <property type="entry name" value="AGL_glucanoTrfase"/>
</dbReference>
<dbReference type="Pfam" id="PF11896">
    <property type="entry name" value="GlgE_dom_N_S"/>
    <property type="match status" value="1"/>
</dbReference>
<evidence type="ECO:0000256" key="1">
    <source>
        <dbReference type="ARBA" id="ARBA00011738"/>
    </source>
</evidence>
<evidence type="ECO:0000313" key="8">
    <source>
        <dbReference type="EMBL" id="GEO39499.1"/>
    </source>
</evidence>
<accession>A0A512DSP7</accession>